<evidence type="ECO:0000313" key="9">
    <source>
        <dbReference type="Proteomes" id="UP001165427"/>
    </source>
</evidence>
<dbReference type="GO" id="GO:0009073">
    <property type="term" value="P:aromatic amino acid family biosynthetic process"/>
    <property type="evidence" value="ECO:0007669"/>
    <property type="project" value="UniProtKB-KW"/>
</dbReference>
<dbReference type="HAMAP" id="MF_00109">
    <property type="entry name" value="Shikimate_kinase"/>
    <property type="match status" value="1"/>
</dbReference>
<dbReference type="GO" id="GO:0009423">
    <property type="term" value="P:chorismate biosynthetic process"/>
    <property type="evidence" value="ECO:0007669"/>
    <property type="project" value="UniProtKB-UniRule"/>
</dbReference>
<comment type="cofactor">
    <cofactor evidence="7">
        <name>Mg(2+)</name>
        <dbReference type="ChEBI" id="CHEBI:18420"/>
    </cofactor>
    <text evidence="7">Binds 1 Mg(2+) ion per subunit.</text>
</comment>
<evidence type="ECO:0000256" key="5">
    <source>
        <dbReference type="ARBA" id="ARBA00022840"/>
    </source>
</evidence>
<feature type="binding site" evidence="7">
    <location>
        <position position="113"/>
    </location>
    <ligand>
        <name>substrate</name>
    </ligand>
</feature>
<keyword evidence="7" id="KW-0479">Metal-binding</keyword>
<comment type="catalytic activity">
    <reaction evidence="7">
        <text>shikimate + ATP = 3-phosphoshikimate + ADP + H(+)</text>
        <dbReference type="Rhea" id="RHEA:13121"/>
        <dbReference type="ChEBI" id="CHEBI:15378"/>
        <dbReference type="ChEBI" id="CHEBI:30616"/>
        <dbReference type="ChEBI" id="CHEBI:36208"/>
        <dbReference type="ChEBI" id="CHEBI:145989"/>
        <dbReference type="ChEBI" id="CHEBI:456216"/>
        <dbReference type="EC" id="2.7.1.71"/>
    </reaction>
</comment>
<dbReference type="EC" id="2.7.1.71" evidence="7"/>
<dbReference type="PANTHER" id="PTHR21087:SF16">
    <property type="entry name" value="SHIKIMATE KINASE 1, CHLOROPLASTIC"/>
    <property type="match status" value="1"/>
</dbReference>
<keyword evidence="9" id="KW-1185">Reference proteome</keyword>
<proteinExistence type="inferred from homology"/>
<keyword evidence="7" id="KW-0963">Cytoplasm</keyword>
<comment type="caution">
    <text evidence="8">The sequence shown here is derived from an EMBL/GenBank/DDBJ whole genome shotgun (WGS) entry which is preliminary data.</text>
</comment>
<feature type="binding site" evidence="7">
    <location>
        <position position="68"/>
    </location>
    <ligand>
        <name>substrate</name>
    </ligand>
</feature>
<comment type="function">
    <text evidence="7">Catalyzes the specific phosphorylation of the 3-hydroxyl group of shikimic acid using ATP as a cosubstrate.</text>
</comment>
<dbReference type="Gene3D" id="3.40.50.300">
    <property type="entry name" value="P-loop containing nucleotide triphosphate hydrolases"/>
    <property type="match status" value="1"/>
</dbReference>
<evidence type="ECO:0000256" key="6">
    <source>
        <dbReference type="ARBA" id="ARBA00023141"/>
    </source>
</evidence>
<keyword evidence="4 7" id="KW-0418">Kinase</keyword>
<keyword evidence="7" id="KW-0460">Magnesium</keyword>
<evidence type="ECO:0000313" key="8">
    <source>
        <dbReference type="EMBL" id="MCJ8498952.1"/>
    </source>
</evidence>
<keyword evidence="2 7" id="KW-0808">Transferase</keyword>
<dbReference type="GO" id="GO:0008652">
    <property type="term" value="P:amino acid biosynthetic process"/>
    <property type="evidence" value="ECO:0007669"/>
    <property type="project" value="UniProtKB-KW"/>
</dbReference>
<comment type="pathway">
    <text evidence="7">Metabolic intermediate biosynthesis; chorismate biosynthesis; chorismate from D-erythrose 4-phosphate and phosphoenolpyruvate: step 5/7.</text>
</comment>
<dbReference type="GO" id="GO:0005829">
    <property type="term" value="C:cytosol"/>
    <property type="evidence" value="ECO:0007669"/>
    <property type="project" value="TreeGrafter"/>
</dbReference>
<dbReference type="GO" id="GO:0004765">
    <property type="term" value="F:shikimate kinase activity"/>
    <property type="evidence" value="ECO:0007669"/>
    <property type="project" value="UniProtKB-UniRule"/>
</dbReference>
<dbReference type="PANTHER" id="PTHR21087">
    <property type="entry name" value="SHIKIMATE KINASE"/>
    <property type="match status" value="1"/>
</dbReference>
<keyword evidence="5 7" id="KW-0067">ATP-binding</keyword>
<dbReference type="InterPro" id="IPR027417">
    <property type="entry name" value="P-loop_NTPase"/>
</dbReference>
<dbReference type="CDD" id="cd00464">
    <property type="entry name" value="SK"/>
    <property type="match status" value="1"/>
</dbReference>
<evidence type="ECO:0000256" key="1">
    <source>
        <dbReference type="ARBA" id="ARBA00022605"/>
    </source>
</evidence>
<feature type="binding site" evidence="7">
    <location>
        <position position="92"/>
    </location>
    <ligand>
        <name>substrate</name>
    </ligand>
</feature>
<sequence length="208" mass="23268">MRPLKRAVMQPRRLHESKDRHDYPGGWLFRRMTATPSNIVLIGMPGSGKSTVGVILAKMTSRDFVDTDVLIQTSHRRTLQDIVDQDGYAALRKIEEQILLGLDVHNHVIATGGSAIYSDASMTYLKTCGILIFLDVDMLALQSRVADFGKRGLAKPADQSFAELFQERVPLYRKYADIRIECAGLSQEGVCMKIMEKTGSQPRFPTIP</sequence>
<feature type="binding site" evidence="7">
    <location>
        <position position="50"/>
    </location>
    <ligand>
        <name>Mg(2+)</name>
        <dbReference type="ChEBI" id="CHEBI:18420"/>
    </ligand>
</feature>
<dbReference type="GO" id="GO:0000287">
    <property type="term" value="F:magnesium ion binding"/>
    <property type="evidence" value="ECO:0007669"/>
    <property type="project" value="UniProtKB-UniRule"/>
</dbReference>
<feature type="binding site" evidence="7">
    <location>
        <position position="168"/>
    </location>
    <ligand>
        <name>substrate</name>
    </ligand>
</feature>
<accession>A0AA41QYY2</accession>
<dbReference type="Proteomes" id="UP001165427">
    <property type="component" value="Unassembled WGS sequence"/>
</dbReference>
<dbReference type="Pfam" id="PF01202">
    <property type="entry name" value="SKI"/>
    <property type="match status" value="1"/>
</dbReference>
<keyword evidence="6 7" id="KW-0057">Aromatic amino acid biosynthesis</keyword>
<feature type="binding site" evidence="7">
    <location>
        <begin position="46"/>
        <end position="51"/>
    </location>
    <ligand>
        <name>ATP</name>
        <dbReference type="ChEBI" id="CHEBI:30616"/>
    </ligand>
</feature>
<reference evidence="8" key="1">
    <citation type="submission" date="2022-04" db="EMBL/GenBank/DDBJ databases">
        <title>Desulfatitalea alkaliphila sp. nov., a novel anaerobic sulfate-reducing bacterium isolated from terrestrial mud volcano, Taman Peninsula, Russia.</title>
        <authorList>
            <person name="Khomyakova M.A."/>
            <person name="Merkel A.Y."/>
            <person name="Slobodkin A.I."/>
        </authorList>
    </citation>
    <scope>NUCLEOTIDE SEQUENCE</scope>
    <source>
        <strain evidence="8">M08but</strain>
    </source>
</reference>
<evidence type="ECO:0000256" key="7">
    <source>
        <dbReference type="HAMAP-Rule" id="MF_00109"/>
    </source>
</evidence>
<comment type="subcellular location">
    <subcellularLocation>
        <location evidence="7">Cytoplasm</location>
    </subcellularLocation>
</comment>
<evidence type="ECO:0000256" key="2">
    <source>
        <dbReference type="ARBA" id="ARBA00022679"/>
    </source>
</evidence>
<dbReference type="SUPFAM" id="SSF52540">
    <property type="entry name" value="P-loop containing nucleoside triphosphate hydrolases"/>
    <property type="match status" value="1"/>
</dbReference>
<dbReference type="GO" id="GO:0005524">
    <property type="term" value="F:ATP binding"/>
    <property type="evidence" value="ECO:0007669"/>
    <property type="project" value="UniProtKB-UniRule"/>
</dbReference>
<feature type="binding site" evidence="7">
    <location>
        <position position="155"/>
    </location>
    <ligand>
        <name>ATP</name>
        <dbReference type="ChEBI" id="CHEBI:30616"/>
    </ligand>
</feature>
<organism evidence="8 9">
    <name type="scientific">Desulfatitalea alkaliphila</name>
    <dbReference type="NCBI Taxonomy" id="2929485"/>
    <lineage>
        <taxon>Bacteria</taxon>
        <taxon>Pseudomonadati</taxon>
        <taxon>Thermodesulfobacteriota</taxon>
        <taxon>Desulfobacteria</taxon>
        <taxon>Desulfobacterales</taxon>
        <taxon>Desulfosarcinaceae</taxon>
        <taxon>Desulfatitalea</taxon>
    </lineage>
</organism>
<dbReference type="InterPro" id="IPR000623">
    <property type="entry name" value="Shikimate_kinase/TSH1"/>
</dbReference>
<dbReference type="InterPro" id="IPR031322">
    <property type="entry name" value="Shikimate/glucono_kinase"/>
</dbReference>
<comment type="similarity">
    <text evidence="7">Belongs to the shikimate kinase family.</text>
</comment>
<dbReference type="AlphaFoldDB" id="A0AA41QYY2"/>
<dbReference type="EMBL" id="JALJRB010000001">
    <property type="protein sequence ID" value="MCJ8498952.1"/>
    <property type="molecule type" value="Genomic_DNA"/>
</dbReference>
<comment type="caution">
    <text evidence="7">Lacks conserved residue(s) required for the propagation of feature annotation.</text>
</comment>
<evidence type="ECO:0000256" key="4">
    <source>
        <dbReference type="ARBA" id="ARBA00022777"/>
    </source>
</evidence>
<dbReference type="PRINTS" id="PR01100">
    <property type="entry name" value="SHIKIMTKNASE"/>
</dbReference>
<protein>
    <recommendedName>
        <fullName evidence="7">Shikimate kinase</fullName>
        <shortName evidence="7">SK</shortName>
        <ecNumber evidence="7">2.7.1.71</ecNumber>
    </recommendedName>
</protein>
<evidence type="ECO:0000256" key="3">
    <source>
        <dbReference type="ARBA" id="ARBA00022741"/>
    </source>
</evidence>
<name>A0AA41QYY2_9BACT</name>
<keyword evidence="1 7" id="KW-0028">Amino-acid biosynthesis</keyword>
<gene>
    <name evidence="7" type="primary">aroK</name>
    <name evidence="8" type="ORF">MRX98_00085</name>
</gene>
<comment type="subunit">
    <text evidence="7">Monomer.</text>
</comment>
<dbReference type="RefSeq" id="WP_246901943.1">
    <property type="nucleotide sequence ID" value="NZ_JALJRB010000001.1"/>
</dbReference>
<keyword evidence="3 7" id="KW-0547">Nucleotide-binding</keyword>